<keyword evidence="1" id="KW-0808">Transferase</keyword>
<keyword evidence="2" id="KW-0548">Nucleotidyltransferase</keyword>
<dbReference type="GO" id="GO:0003676">
    <property type="term" value="F:nucleic acid binding"/>
    <property type="evidence" value="ECO:0007669"/>
    <property type="project" value="InterPro"/>
</dbReference>
<proteinExistence type="predicted"/>
<name>A0A1S3Y4Z9_TOBAC</name>
<evidence type="ECO:0000256" key="1">
    <source>
        <dbReference type="ARBA" id="ARBA00022679"/>
    </source>
</evidence>
<protein>
    <recommendedName>
        <fullName evidence="7">Integrase catalytic domain-containing protein</fullName>
    </recommendedName>
</protein>
<evidence type="ECO:0000259" key="7">
    <source>
        <dbReference type="PROSITE" id="PS50994"/>
    </source>
</evidence>
<dbReference type="PANTHER" id="PTHR37984">
    <property type="entry name" value="PROTEIN CBG26694"/>
    <property type="match status" value="1"/>
</dbReference>
<dbReference type="GO" id="GO:0003964">
    <property type="term" value="F:RNA-directed DNA polymerase activity"/>
    <property type="evidence" value="ECO:0007669"/>
    <property type="project" value="UniProtKB-KW"/>
</dbReference>
<dbReference type="PROSITE" id="PS50994">
    <property type="entry name" value="INTEGRASE"/>
    <property type="match status" value="1"/>
</dbReference>
<dbReference type="GO" id="GO:0004519">
    <property type="term" value="F:endonuclease activity"/>
    <property type="evidence" value="ECO:0007669"/>
    <property type="project" value="UniProtKB-KW"/>
</dbReference>
<dbReference type="PANTHER" id="PTHR37984:SF5">
    <property type="entry name" value="PROTEIN NYNRIN-LIKE"/>
    <property type="match status" value="1"/>
</dbReference>
<keyword evidence="6" id="KW-0695">RNA-directed DNA polymerase</keyword>
<dbReference type="Pfam" id="PF17917">
    <property type="entry name" value="RT_RNaseH"/>
    <property type="match status" value="1"/>
</dbReference>
<keyword evidence="5" id="KW-0378">Hydrolase</keyword>
<keyword evidence="4" id="KW-0255">Endonuclease</keyword>
<dbReference type="SUPFAM" id="SSF56672">
    <property type="entry name" value="DNA/RNA polymerases"/>
    <property type="match status" value="1"/>
</dbReference>
<dbReference type="KEGG" id="nta:107771990"/>
<evidence type="ECO:0000256" key="3">
    <source>
        <dbReference type="ARBA" id="ARBA00022722"/>
    </source>
</evidence>
<dbReference type="InterPro" id="IPR050951">
    <property type="entry name" value="Retrovirus_Pol_polyprotein"/>
</dbReference>
<organism evidence="8">
    <name type="scientific">Nicotiana tabacum</name>
    <name type="common">Common tobacco</name>
    <dbReference type="NCBI Taxonomy" id="4097"/>
    <lineage>
        <taxon>Eukaryota</taxon>
        <taxon>Viridiplantae</taxon>
        <taxon>Streptophyta</taxon>
        <taxon>Embryophyta</taxon>
        <taxon>Tracheophyta</taxon>
        <taxon>Spermatophyta</taxon>
        <taxon>Magnoliopsida</taxon>
        <taxon>eudicotyledons</taxon>
        <taxon>Gunneridae</taxon>
        <taxon>Pentapetalae</taxon>
        <taxon>asterids</taxon>
        <taxon>lamiids</taxon>
        <taxon>Solanales</taxon>
        <taxon>Solanaceae</taxon>
        <taxon>Nicotianoideae</taxon>
        <taxon>Nicotianeae</taxon>
        <taxon>Nicotiana</taxon>
    </lineage>
</organism>
<dbReference type="OrthoDB" id="10055717at2759"/>
<dbReference type="Gene3D" id="3.30.420.10">
    <property type="entry name" value="Ribonuclease H-like superfamily/Ribonuclease H"/>
    <property type="match status" value="1"/>
</dbReference>
<accession>A0A1S3Y4Z9</accession>
<dbReference type="AlphaFoldDB" id="A0A1S3Y4Z9"/>
<dbReference type="SUPFAM" id="SSF53098">
    <property type="entry name" value="Ribonuclease H-like"/>
    <property type="match status" value="1"/>
</dbReference>
<dbReference type="PaxDb" id="4097-A0A1S3Y4Z9"/>
<reference evidence="8" key="1">
    <citation type="submission" date="2025-08" db="UniProtKB">
        <authorList>
            <consortium name="RefSeq"/>
        </authorList>
    </citation>
    <scope>IDENTIFICATION</scope>
</reference>
<dbReference type="GO" id="GO:0016787">
    <property type="term" value="F:hydrolase activity"/>
    <property type="evidence" value="ECO:0007669"/>
    <property type="project" value="UniProtKB-KW"/>
</dbReference>
<dbReference type="InterPro" id="IPR043502">
    <property type="entry name" value="DNA/RNA_pol_sf"/>
</dbReference>
<sequence length="252" mass="29235">MNYTVTEQELLAIVYAFEKFRAYLLGSKVIVYTNHATLCYLMAKKDATPRLIRSILSDGGSQFCNKAFVGLLEKYRVKHKLATPYHPQSNGQIKVSNWEIKNILARTVNANRTDNSKKLDDALWAYRTTFKTPIGTSPYRLVFGKACHLPVDLEHKGMWALKKLNLDWAEAANLRMTQLNEIEEFRFYAYENAAMYKERMKFVHDKKILKREFKSSYLILLFNSILKFFPSKLKSKWSGQFKVVNVSSYGAN</sequence>
<gene>
    <name evidence="8" type="primary">LOC107771990</name>
</gene>
<dbReference type="InterPro" id="IPR041373">
    <property type="entry name" value="RT_RNaseH"/>
</dbReference>
<feature type="domain" description="Integrase catalytic" evidence="7">
    <location>
        <begin position="1"/>
        <end position="146"/>
    </location>
</feature>
<dbReference type="RefSeq" id="XP_016446952.1">
    <property type="nucleotide sequence ID" value="XM_016591466.1"/>
</dbReference>
<dbReference type="InterPro" id="IPR036397">
    <property type="entry name" value="RNaseH_sf"/>
</dbReference>
<evidence type="ECO:0000256" key="6">
    <source>
        <dbReference type="ARBA" id="ARBA00022918"/>
    </source>
</evidence>
<dbReference type="GO" id="GO:0015074">
    <property type="term" value="P:DNA integration"/>
    <property type="evidence" value="ECO:0007669"/>
    <property type="project" value="InterPro"/>
</dbReference>
<evidence type="ECO:0000256" key="2">
    <source>
        <dbReference type="ARBA" id="ARBA00022695"/>
    </source>
</evidence>
<dbReference type="InterPro" id="IPR001584">
    <property type="entry name" value="Integrase_cat-core"/>
</dbReference>
<evidence type="ECO:0000256" key="5">
    <source>
        <dbReference type="ARBA" id="ARBA00022801"/>
    </source>
</evidence>
<evidence type="ECO:0000256" key="4">
    <source>
        <dbReference type="ARBA" id="ARBA00022759"/>
    </source>
</evidence>
<keyword evidence="3" id="KW-0540">Nuclease</keyword>
<dbReference type="InterPro" id="IPR012337">
    <property type="entry name" value="RNaseH-like_sf"/>
</dbReference>
<evidence type="ECO:0000313" key="8">
    <source>
        <dbReference type="RefSeq" id="XP_016446952.1"/>
    </source>
</evidence>
<dbReference type="STRING" id="4097.A0A1S3Y4Z9"/>